<feature type="compositionally biased region" description="Basic and acidic residues" evidence="1">
    <location>
        <begin position="215"/>
        <end position="228"/>
    </location>
</feature>
<gene>
    <name evidence="3" type="ORF">ADEAN_000928200</name>
</gene>
<evidence type="ECO:0000313" key="3">
    <source>
        <dbReference type="EMBL" id="CAD2221747.1"/>
    </source>
</evidence>
<dbReference type="Proteomes" id="UP000515908">
    <property type="component" value="Chromosome 22"/>
</dbReference>
<dbReference type="Pfam" id="PF01423">
    <property type="entry name" value="LSM"/>
    <property type="match status" value="1"/>
</dbReference>
<evidence type="ECO:0000313" key="4">
    <source>
        <dbReference type="Proteomes" id="UP000515908"/>
    </source>
</evidence>
<dbReference type="InterPro" id="IPR001163">
    <property type="entry name" value="Sm_dom_euk/arc"/>
</dbReference>
<dbReference type="SMART" id="SM00651">
    <property type="entry name" value="Sm"/>
    <property type="match status" value="1"/>
</dbReference>
<proteinExistence type="predicted"/>
<organism evidence="3 4">
    <name type="scientific">Angomonas deanei</name>
    <dbReference type="NCBI Taxonomy" id="59799"/>
    <lineage>
        <taxon>Eukaryota</taxon>
        <taxon>Discoba</taxon>
        <taxon>Euglenozoa</taxon>
        <taxon>Kinetoplastea</taxon>
        <taxon>Metakinetoplastina</taxon>
        <taxon>Trypanosomatida</taxon>
        <taxon>Trypanosomatidae</taxon>
        <taxon>Strigomonadinae</taxon>
        <taxon>Angomonas</taxon>
    </lineage>
</organism>
<feature type="region of interest" description="Disordered" evidence="1">
    <location>
        <begin position="98"/>
        <end position="129"/>
    </location>
</feature>
<feature type="region of interest" description="Disordered" evidence="1">
    <location>
        <begin position="153"/>
        <end position="242"/>
    </location>
</feature>
<dbReference type="VEuPathDB" id="TriTrypDB:ADEAN_000928200"/>
<reference evidence="3 4" key="1">
    <citation type="submission" date="2020-08" db="EMBL/GenBank/DDBJ databases">
        <authorList>
            <person name="Newling K."/>
            <person name="Davey J."/>
            <person name="Forrester S."/>
        </authorList>
    </citation>
    <scope>NUCLEOTIDE SEQUENCE [LARGE SCALE GENOMIC DNA]</scope>
    <source>
        <strain evidence="4">Crithidia deanei Carvalho (ATCC PRA-265)</strain>
    </source>
</reference>
<sequence length="242" mass="26609">MPPKTSTKAPQPEAVDGLPVPVSVLLHLLKKTNTDGAPIEVEVETTQGYLYRGLLVHIDEHYNLTLNEAVVRRERLFDVARLARREQEAALLRPYQTTSTVGGTNTGGSSYDTPQARAGERGDSRTQPRYVGTVMIRSSNLFLVVFEPKALHATTGPRKRRRAAGASGALFEPATGSKEEEEAQKLEESSPAGQARQRREAMLGTFRSVVTSVTRKIEAEKKRIEKNGASDWAPISPRRPPP</sequence>
<dbReference type="AlphaFoldDB" id="A0A7G2CRG9"/>
<dbReference type="EMBL" id="LR877166">
    <property type="protein sequence ID" value="CAD2221747.1"/>
    <property type="molecule type" value="Genomic_DNA"/>
</dbReference>
<dbReference type="Gene3D" id="2.30.30.100">
    <property type="match status" value="1"/>
</dbReference>
<dbReference type="OrthoDB" id="266723at2759"/>
<accession>A0A7G2CRG9</accession>
<feature type="compositionally biased region" description="Low complexity" evidence="1">
    <location>
        <begin position="98"/>
        <end position="110"/>
    </location>
</feature>
<evidence type="ECO:0000256" key="1">
    <source>
        <dbReference type="SAM" id="MobiDB-lite"/>
    </source>
</evidence>
<keyword evidence="4" id="KW-1185">Reference proteome</keyword>
<feature type="domain" description="Sm" evidence="2">
    <location>
        <begin position="26"/>
        <end position="146"/>
    </location>
</feature>
<evidence type="ECO:0000259" key="2">
    <source>
        <dbReference type="SMART" id="SM00651"/>
    </source>
</evidence>
<dbReference type="SUPFAM" id="SSF50182">
    <property type="entry name" value="Sm-like ribonucleoproteins"/>
    <property type="match status" value="1"/>
</dbReference>
<protein>
    <submittedName>
        <fullName evidence="3">LSM domain containing protein, putative</fullName>
    </submittedName>
</protein>
<name>A0A7G2CRG9_9TRYP</name>
<dbReference type="InterPro" id="IPR010920">
    <property type="entry name" value="LSM_dom_sf"/>
</dbReference>